<keyword evidence="5" id="KW-0862">Zinc</keyword>
<dbReference type="PROSITE" id="PS51263">
    <property type="entry name" value="ADF_H"/>
    <property type="match status" value="1"/>
</dbReference>
<protein>
    <recommendedName>
        <fullName evidence="8">ADF-H domain-containing protein</fullName>
    </recommendedName>
</protein>
<name>A0A364L1V2_TALAM</name>
<evidence type="ECO:0000256" key="5">
    <source>
        <dbReference type="ARBA" id="ARBA00022833"/>
    </source>
</evidence>
<evidence type="ECO:0000256" key="6">
    <source>
        <dbReference type="ARBA" id="ARBA00023002"/>
    </source>
</evidence>
<dbReference type="SUPFAM" id="SSF55753">
    <property type="entry name" value="Actin depolymerizing proteins"/>
    <property type="match status" value="1"/>
</dbReference>
<dbReference type="InterPro" id="IPR013149">
    <property type="entry name" value="ADH-like_C"/>
</dbReference>
<comment type="similarity">
    <text evidence="2">Belongs to the zinc-containing alcohol dehydrogenase family.</text>
</comment>
<evidence type="ECO:0000313" key="10">
    <source>
        <dbReference type="Proteomes" id="UP000249363"/>
    </source>
</evidence>
<dbReference type="Proteomes" id="UP000249363">
    <property type="component" value="Unassembled WGS sequence"/>
</dbReference>
<dbReference type="PANTHER" id="PTHR42940:SF5">
    <property type="entry name" value="ALCOHOL DEHYDROGENASE 2"/>
    <property type="match status" value="1"/>
</dbReference>
<evidence type="ECO:0000256" key="1">
    <source>
        <dbReference type="ARBA" id="ARBA00001947"/>
    </source>
</evidence>
<dbReference type="Gene3D" id="3.40.50.720">
    <property type="entry name" value="NAD(P)-binding Rossmann-like Domain"/>
    <property type="match status" value="1"/>
</dbReference>
<dbReference type="InterPro" id="IPR029006">
    <property type="entry name" value="ADF-H/Gelsolin-like_dom_sf"/>
</dbReference>
<gene>
    <name evidence="9" type="ORF">BHQ10_005782</name>
</gene>
<dbReference type="InterPro" id="IPR011032">
    <property type="entry name" value="GroES-like_sf"/>
</dbReference>
<dbReference type="SUPFAM" id="SSF51735">
    <property type="entry name" value="NAD(P)-binding Rossmann-fold domains"/>
    <property type="match status" value="1"/>
</dbReference>
<accession>A0A364L1V2</accession>
<evidence type="ECO:0000256" key="2">
    <source>
        <dbReference type="ARBA" id="ARBA00008072"/>
    </source>
</evidence>
<feature type="domain" description="ADF-H" evidence="8">
    <location>
        <begin position="5"/>
        <end position="140"/>
    </location>
</feature>
<dbReference type="GO" id="GO:0046872">
    <property type="term" value="F:metal ion binding"/>
    <property type="evidence" value="ECO:0007669"/>
    <property type="project" value="UniProtKB-KW"/>
</dbReference>
<comment type="similarity">
    <text evidence="3">Belongs to the actin-binding proteins ADF family. GMF subfamily.</text>
</comment>
<dbReference type="PANTHER" id="PTHR42940">
    <property type="entry name" value="ALCOHOL DEHYDROGENASE 1-RELATED"/>
    <property type="match status" value="1"/>
</dbReference>
<dbReference type="FunFam" id="3.40.20.10:FF:000048">
    <property type="entry name" value="Putative gmf family protein"/>
    <property type="match status" value="1"/>
</dbReference>
<dbReference type="Pfam" id="PF00107">
    <property type="entry name" value="ADH_zinc_N"/>
    <property type="match status" value="1"/>
</dbReference>
<sequence>MADNRLYTFSPETREELRKFRLGTSRAKDPQARIYIIDVKTKEIRADSNDTYSKLEDIADELPDSSPRFVLLSYPYTLASGRLSVPYVLLYYLPENCNPSSRMMYAGAVELFRNTAEVQRVIEVENEGDVLDIEKKLNACLEGDDNTCAYQKISGYYTPGTFQQYVVTSAKYATPIPDEVQSAEAAPILCAGLTVYSALLKSNTSPGNWIVISGAGGGLGHLAVQYASRVMGLRVIAIDHGSKKDLAESCGAEIFFDFTKYADAELAAAVKQGANNGRGAHAVLVVNAANKAYESALLFLKPMGTLVCVGMPEGQPIPIQSAYPARITNQQFRIVGQYGSILPIPSEWIH</sequence>
<keyword evidence="4" id="KW-0479">Metal-binding</keyword>
<dbReference type="Pfam" id="PF00241">
    <property type="entry name" value="Cofilin_ADF"/>
    <property type="match status" value="1"/>
</dbReference>
<dbReference type="CDD" id="cd11283">
    <property type="entry name" value="ADF_GMF-beta_like"/>
    <property type="match status" value="1"/>
</dbReference>
<dbReference type="InterPro" id="IPR002108">
    <property type="entry name" value="ADF-H"/>
</dbReference>
<dbReference type="GO" id="GO:0005737">
    <property type="term" value="C:cytoplasm"/>
    <property type="evidence" value="ECO:0007669"/>
    <property type="project" value="TreeGrafter"/>
</dbReference>
<dbReference type="GO" id="GO:0003779">
    <property type="term" value="F:actin binding"/>
    <property type="evidence" value="ECO:0007669"/>
    <property type="project" value="InterPro"/>
</dbReference>
<dbReference type="OrthoDB" id="3919494at2759"/>
<evidence type="ECO:0000256" key="7">
    <source>
        <dbReference type="ARBA" id="ARBA00023027"/>
    </source>
</evidence>
<dbReference type="RefSeq" id="XP_040734286.1">
    <property type="nucleotide sequence ID" value="XM_040878295.1"/>
</dbReference>
<dbReference type="InterPro" id="IPR036291">
    <property type="entry name" value="NAD(P)-bd_dom_sf"/>
</dbReference>
<dbReference type="InterPro" id="IPR011171">
    <property type="entry name" value="GMF"/>
</dbReference>
<dbReference type="GeneID" id="63794998"/>
<evidence type="ECO:0000256" key="4">
    <source>
        <dbReference type="ARBA" id="ARBA00022723"/>
    </source>
</evidence>
<dbReference type="SUPFAM" id="SSF50129">
    <property type="entry name" value="GroES-like"/>
    <property type="match status" value="1"/>
</dbReference>
<evidence type="ECO:0000256" key="3">
    <source>
        <dbReference type="ARBA" id="ARBA00010055"/>
    </source>
</evidence>
<keyword evidence="10" id="KW-1185">Reference proteome</keyword>
<dbReference type="AlphaFoldDB" id="A0A364L1V2"/>
<comment type="caution">
    <text evidence="9">The sequence shown here is derived from an EMBL/GenBank/DDBJ whole genome shotgun (WGS) entry which is preliminary data.</text>
</comment>
<proteinExistence type="inferred from homology"/>
<keyword evidence="6" id="KW-0560">Oxidoreductase</keyword>
<keyword evidence="7" id="KW-0520">NAD</keyword>
<evidence type="ECO:0000313" key="9">
    <source>
        <dbReference type="EMBL" id="RAO69770.1"/>
    </source>
</evidence>
<dbReference type="GO" id="GO:0004022">
    <property type="term" value="F:alcohol dehydrogenase (NAD+) activity"/>
    <property type="evidence" value="ECO:0007669"/>
    <property type="project" value="TreeGrafter"/>
</dbReference>
<comment type="cofactor">
    <cofactor evidence="1">
        <name>Zn(2+)</name>
        <dbReference type="ChEBI" id="CHEBI:29105"/>
    </cofactor>
</comment>
<dbReference type="Gene3D" id="3.40.20.10">
    <property type="entry name" value="Severin"/>
    <property type="match status" value="1"/>
</dbReference>
<dbReference type="STRING" id="1196081.A0A364L1V2"/>
<dbReference type="GO" id="GO:0071846">
    <property type="term" value="P:actin filament debranching"/>
    <property type="evidence" value="ECO:0007669"/>
    <property type="project" value="InterPro"/>
</dbReference>
<dbReference type="Gene3D" id="3.90.180.10">
    <property type="entry name" value="Medium-chain alcohol dehydrogenases, catalytic domain"/>
    <property type="match status" value="1"/>
</dbReference>
<dbReference type="EMBL" id="MIKG01000010">
    <property type="protein sequence ID" value="RAO69770.1"/>
    <property type="molecule type" value="Genomic_DNA"/>
</dbReference>
<dbReference type="GO" id="GO:0071933">
    <property type="term" value="F:Arp2/3 complex binding"/>
    <property type="evidence" value="ECO:0007669"/>
    <property type="project" value="InterPro"/>
</dbReference>
<dbReference type="FunFam" id="3.40.50.720:FF:000039">
    <property type="entry name" value="Alcohol dehydrogenase AdhP"/>
    <property type="match status" value="1"/>
</dbReference>
<reference evidence="9 10" key="1">
    <citation type="journal article" date="2017" name="Biotechnol. Biofuels">
        <title>Differential beta-glucosidase expression as a function of carbon source availability in Talaromyces amestolkiae: a genomic and proteomic approach.</title>
        <authorList>
            <person name="de Eugenio L.I."/>
            <person name="Mendez-Liter J.A."/>
            <person name="Nieto-Dominguez M."/>
            <person name="Alonso L."/>
            <person name="Gil-Munoz J."/>
            <person name="Barriuso J."/>
            <person name="Prieto A."/>
            <person name="Martinez M.J."/>
        </authorList>
    </citation>
    <scope>NUCLEOTIDE SEQUENCE [LARGE SCALE GENOMIC DNA]</scope>
    <source>
        <strain evidence="9 10">CIB</strain>
    </source>
</reference>
<organism evidence="9 10">
    <name type="scientific">Talaromyces amestolkiae</name>
    <dbReference type="NCBI Taxonomy" id="1196081"/>
    <lineage>
        <taxon>Eukaryota</taxon>
        <taxon>Fungi</taxon>
        <taxon>Dikarya</taxon>
        <taxon>Ascomycota</taxon>
        <taxon>Pezizomycotina</taxon>
        <taxon>Eurotiomycetes</taxon>
        <taxon>Eurotiomycetidae</taxon>
        <taxon>Eurotiales</taxon>
        <taxon>Trichocomaceae</taxon>
        <taxon>Talaromyces</taxon>
        <taxon>Talaromyces sect. Talaromyces</taxon>
    </lineage>
</organism>
<dbReference type="SMART" id="SM00102">
    <property type="entry name" value="ADF"/>
    <property type="match status" value="1"/>
</dbReference>
<evidence type="ECO:0000259" key="8">
    <source>
        <dbReference type="PROSITE" id="PS51263"/>
    </source>
</evidence>